<dbReference type="AlphaFoldDB" id="M2PBP5"/>
<dbReference type="Proteomes" id="UP000014137">
    <property type="component" value="Unassembled WGS sequence"/>
</dbReference>
<evidence type="ECO:0000313" key="3">
    <source>
        <dbReference type="Proteomes" id="UP000014137"/>
    </source>
</evidence>
<name>M2PBP5_9PSEU</name>
<gene>
    <name evidence="2" type="ORF">C791_0930</name>
</gene>
<proteinExistence type="predicted"/>
<dbReference type="EMBL" id="ANMG01000122">
    <property type="protein sequence ID" value="EMD21753.1"/>
    <property type="molecule type" value="Genomic_DNA"/>
</dbReference>
<accession>M2PBP5</accession>
<comment type="caution">
    <text evidence="2">The sequence shown here is derived from an EMBL/GenBank/DDBJ whole genome shotgun (WGS) entry which is preliminary data.</text>
</comment>
<evidence type="ECO:0000313" key="2">
    <source>
        <dbReference type="EMBL" id="EMD21753.1"/>
    </source>
</evidence>
<sequence length="88" mass="9866">MTNGHLRRGVRTTGGSSSPAAEAAATKHNGRYTNNRLRKSLTYLEQQGLIVRTTHEQKPEITVTNRAALLTLRRLWDKVHFPLGDTDL</sequence>
<protein>
    <submittedName>
        <fullName evidence="2">Uncharacterized protein</fullName>
    </submittedName>
</protein>
<organism evidence="2 3">
    <name type="scientific">Amycolatopsis azurea DSM 43854</name>
    <dbReference type="NCBI Taxonomy" id="1238180"/>
    <lineage>
        <taxon>Bacteria</taxon>
        <taxon>Bacillati</taxon>
        <taxon>Actinomycetota</taxon>
        <taxon>Actinomycetes</taxon>
        <taxon>Pseudonocardiales</taxon>
        <taxon>Pseudonocardiaceae</taxon>
        <taxon>Amycolatopsis</taxon>
    </lineage>
</organism>
<feature type="region of interest" description="Disordered" evidence="1">
    <location>
        <begin position="1"/>
        <end position="32"/>
    </location>
</feature>
<evidence type="ECO:0000256" key="1">
    <source>
        <dbReference type="SAM" id="MobiDB-lite"/>
    </source>
</evidence>
<reference evidence="2 3" key="1">
    <citation type="submission" date="2012-10" db="EMBL/GenBank/DDBJ databases">
        <title>Genome assembly of Amycolatopsis azurea DSM 43854.</title>
        <authorList>
            <person name="Khatri I."/>
            <person name="Kaur I."/>
            <person name="Subramanian S."/>
            <person name="Mayilraj S."/>
        </authorList>
    </citation>
    <scope>NUCLEOTIDE SEQUENCE [LARGE SCALE GENOMIC DNA]</scope>
    <source>
        <strain evidence="2 3">DSM 43854</strain>
    </source>
</reference>
<feature type="compositionally biased region" description="Basic residues" evidence="1">
    <location>
        <begin position="1"/>
        <end position="10"/>
    </location>
</feature>